<sequence>MNLNDAPMMAGTAGGTLASTIPNIGNEHIVITCILAVIGATVSFVITLVLKKIVAYISRIKKPTIFKSRK</sequence>
<name>A0A1G7JBZ8_9FLAO</name>
<dbReference type="STRING" id="227084.SAMN05421855_11025"/>
<evidence type="ECO:0000313" key="3">
    <source>
        <dbReference type="Proteomes" id="UP000199321"/>
    </source>
</evidence>
<organism evidence="2 3">
    <name type="scientific">Ulvibacter litoralis</name>
    <dbReference type="NCBI Taxonomy" id="227084"/>
    <lineage>
        <taxon>Bacteria</taxon>
        <taxon>Pseudomonadati</taxon>
        <taxon>Bacteroidota</taxon>
        <taxon>Flavobacteriia</taxon>
        <taxon>Flavobacteriales</taxon>
        <taxon>Flavobacteriaceae</taxon>
        <taxon>Ulvibacter</taxon>
    </lineage>
</organism>
<keyword evidence="1" id="KW-0812">Transmembrane</keyword>
<proteinExistence type="predicted"/>
<keyword evidence="3" id="KW-1185">Reference proteome</keyword>
<evidence type="ECO:0000256" key="1">
    <source>
        <dbReference type="SAM" id="Phobius"/>
    </source>
</evidence>
<accession>A0A1G7JBZ8</accession>
<evidence type="ECO:0000313" key="2">
    <source>
        <dbReference type="EMBL" id="SDF22294.1"/>
    </source>
</evidence>
<reference evidence="2 3" key="1">
    <citation type="submission" date="2016-10" db="EMBL/GenBank/DDBJ databases">
        <authorList>
            <person name="de Groot N.N."/>
        </authorList>
    </citation>
    <scope>NUCLEOTIDE SEQUENCE [LARGE SCALE GENOMIC DNA]</scope>
    <source>
        <strain evidence="2 3">DSM 16195</strain>
    </source>
</reference>
<keyword evidence="1" id="KW-1133">Transmembrane helix</keyword>
<dbReference type="RefSeq" id="WP_229792663.1">
    <property type="nucleotide sequence ID" value="NZ_BMWO01000013.1"/>
</dbReference>
<keyword evidence="1" id="KW-0472">Membrane</keyword>
<dbReference type="EMBL" id="FNBA01000010">
    <property type="protein sequence ID" value="SDF22294.1"/>
    <property type="molecule type" value="Genomic_DNA"/>
</dbReference>
<feature type="transmembrane region" description="Helical" evidence="1">
    <location>
        <begin position="29"/>
        <end position="50"/>
    </location>
</feature>
<dbReference type="AlphaFoldDB" id="A0A1G7JBZ8"/>
<protein>
    <submittedName>
        <fullName evidence="2">Uncharacterized protein</fullName>
    </submittedName>
</protein>
<dbReference type="Proteomes" id="UP000199321">
    <property type="component" value="Unassembled WGS sequence"/>
</dbReference>
<gene>
    <name evidence="2" type="ORF">SAMN05421855_11025</name>
</gene>